<dbReference type="Pfam" id="PF00520">
    <property type="entry name" value="Ion_trans"/>
    <property type="match status" value="1"/>
</dbReference>
<evidence type="ECO:0000256" key="4">
    <source>
        <dbReference type="ARBA" id="ARBA00023136"/>
    </source>
</evidence>
<evidence type="ECO:0000256" key="3">
    <source>
        <dbReference type="ARBA" id="ARBA00022989"/>
    </source>
</evidence>
<name>A0AA36IDL2_9DINO</name>
<dbReference type="AlphaFoldDB" id="A0AA36IDL2"/>
<evidence type="ECO:0000313" key="7">
    <source>
        <dbReference type="EMBL" id="CAJ1385509.1"/>
    </source>
</evidence>
<dbReference type="Gene3D" id="1.20.120.350">
    <property type="entry name" value="Voltage-gated potassium channels. Chain C"/>
    <property type="match status" value="1"/>
</dbReference>
<proteinExistence type="predicted"/>
<keyword evidence="8" id="KW-1185">Reference proteome</keyword>
<evidence type="ECO:0000313" key="8">
    <source>
        <dbReference type="Proteomes" id="UP001178507"/>
    </source>
</evidence>
<organism evidence="7 8">
    <name type="scientific">Effrenium voratum</name>
    <dbReference type="NCBI Taxonomy" id="2562239"/>
    <lineage>
        <taxon>Eukaryota</taxon>
        <taxon>Sar</taxon>
        <taxon>Alveolata</taxon>
        <taxon>Dinophyceae</taxon>
        <taxon>Suessiales</taxon>
        <taxon>Symbiodiniaceae</taxon>
        <taxon>Effrenium</taxon>
    </lineage>
</organism>
<reference evidence="7" key="1">
    <citation type="submission" date="2023-08" db="EMBL/GenBank/DDBJ databases">
        <authorList>
            <person name="Chen Y."/>
            <person name="Shah S."/>
            <person name="Dougan E. K."/>
            <person name="Thang M."/>
            <person name="Chan C."/>
        </authorList>
    </citation>
    <scope>NUCLEOTIDE SEQUENCE</scope>
</reference>
<comment type="subcellular location">
    <subcellularLocation>
        <location evidence="1">Membrane</location>
        <topology evidence="1">Multi-pass membrane protein</topology>
    </subcellularLocation>
</comment>
<dbReference type="GO" id="GO:0005216">
    <property type="term" value="F:monoatomic ion channel activity"/>
    <property type="evidence" value="ECO:0007669"/>
    <property type="project" value="InterPro"/>
</dbReference>
<accession>A0AA36IDL2</accession>
<dbReference type="Proteomes" id="UP001178507">
    <property type="component" value="Unassembled WGS sequence"/>
</dbReference>
<dbReference type="EMBL" id="CAUJNA010001247">
    <property type="protein sequence ID" value="CAJ1385509.1"/>
    <property type="molecule type" value="Genomic_DNA"/>
</dbReference>
<keyword evidence="4 5" id="KW-0472">Membrane</keyword>
<feature type="domain" description="Ion transport" evidence="6">
    <location>
        <begin position="92"/>
        <end position="178"/>
    </location>
</feature>
<evidence type="ECO:0000259" key="6">
    <source>
        <dbReference type="Pfam" id="PF00520"/>
    </source>
</evidence>
<dbReference type="GO" id="GO:0016020">
    <property type="term" value="C:membrane"/>
    <property type="evidence" value="ECO:0007669"/>
    <property type="project" value="UniProtKB-SubCell"/>
</dbReference>
<sequence length="276" mass="29901">MHELLLLTPRHRHGCHERLKIARRLGRLDQAGWGANGRLRLGEILHTRLAEGVILLLVTLELCMTLLECGLKSGFICLFQVDVVCNVDGFVCESAEGRRTSLVLETCEMMSKVIVVLFAVEMMLKVSVAPVHTLSNLWHLLDMLVVFGNLLFTFCLAGRGELSLLLRCWRIFKLIMLVEEEAEKIEEHIRRRMKEETSHASDCSPRSAGAASTTHLRHATRGGKFGGGIGAVLGTATGAAVGVIPAIFTFGLSIPICAAVGGGTGLCAGTAVQSFP</sequence>
<protein>
    <recommendedName>
        <fullName evidence="6">Ion transport domain-containing protein</fullName>
    </recommendedName>
</protein>
<comment type="caution">
    <text evidence="7">The sequence shown here is derived from an EMBL/GenBank/DDBJ whole genome shotgun (WGS) entry which is preliminary data.</text>
</comment>
<evidence type="ECO:0000256" key="2">
    <source>
        <dbReference type="ARBA" id="ARBA00022692"/>
    </source>
</evidence>
<dbReference type="InterPro" id="IPR027359">
    <property type="entry name" value="Volt_channel_dom_sf"/>
</dbReference>
<feature type="transmembrane region" description="Helical" evidence="5">
    <location>
        <begin position="137"/>
        <end position="157"/>
    </location>
</feature>
<evidence type="ECO:0000256" key="1">
    <source>
        <dbReference type="ARBA" id="ARBA00004141"/>
    </source>
</evidence>
<keyword evidence="3 5" id="KW-1133">Transmembrane helix</keyword>
<keyword evidence="2 5" id="KW-0812">Transmembrane</keyword>
<gene>
    <name evidence="7" type="ORF">EVOR1521_LOCUS12104</name>
</gene>
<evidence type="ECO:0000256" key="5">
    <source>
        <dbReference type="SAM" id="Phobius"/>
    </source>
</evidence>
<dbReference type="InterPro" id="IPR005821">
    <property type="entry name" value="Ion_trans_dom"/>
</dbReference>